<dbReference type="Pfam" id="PF06722">
    <property type="entry name" value="EryCIII-like_C"/>
    <property type="match status" value="1"/>
</dbReference>
<dbReference type="RefSeq" id="WP_159234940.1">
    <property type="nucleotide sequence ID" value="NZ_CACSIP010000056.1"/>
</dbReference>
<dbReference type="GO" id="GO:0016758">
    <property type="term" value="F:hexosyltransferase activity"/>
    <property type="evidence" value="ECO:0007669"/>
    <property type="project" value="UniProtKB-ARBA"/>
</dbReference>
<dbReference type="PANTHER" id="PTHR48050">
    <property type="entry name" value="STEROL 3-BETA-GLUCOSYLTRANSFERASE"/>
    <property type="match status" value="1"/>
</dbReference>
<dbReference type="GO" id="GO:0009247">
    <property type="term" value="P:glycolipid biosynthetic process"/>
    <property type="evidence" value="ECO:0007669"/>
    <property type="project" value="UniProtKB-ARBA"/>
</dbReference>
<accession>A0A5S9RA59</accession>
<organism evidence="3 4">
    <name type="scientific">Mycolicibacterium vanbaalenii</name>
    <name type="common">Mycobacterium vanbaalenii</name>
    <dbReference type="NCBI Taxonomy" id="110539"/>
    <lineage>
        <taxon>Bacteria</taxon>
        <taxon>Bacillati</taxon>
        <taxon>Actinomycetota</taxon>
        <taxon>Actinomycetes</taxon>
        <taxon>Mycobacteriales</taxon>
        <taxon>Mycobacteriaceae</taxon>
        <taxon>Mycolicibacterium</taxon>
    </lineage>
</organism>
<dbReference type="GO" id="GO:0017000">
    <property type="term" value="P:antibiotic biosynthetic process"/>
    <property type="evidence" value="ECO:0007669"/>
    <property type="project" value="UniProtKB-ARBA"/>
</dbReference>
<evidence type="ECO:0000259" key="2">
    <source>
        <dbReference type="Pfam" id="PF06722"/>
    </source>
</evidence>
<dbReference type="EC" id="4.3.3.5" evidence="3"/>
<dbReference type="OrthoDB" id="6620093at2"/>
<evidence type="ECO:0000313" key="3">
    <source>
        <dbReference type="EMBL" id="CAA0134951.1"/>
    </source>
</evidence>
<keyword evidence="3" id="KW-0456">Lyase</keyword>
<dbReference type="EMBL" id="CACSIP010000056">
    <property type="protein sequence ID" value="CAA0134951.1"/>
    <property type="molecule type" value="Genomic_DNA"/>
</dbReference>
<name>A0A5S9RA59_MYCVN</name>
<reference evidence="3 4" key="1">
    <citation type="submission" date="2019-11" db="EMBL/GenBank/DDBJ databases">
        <authorList>
            <person name="Holert J."/>
        </authorList>
    </citation>
    <scope>NUCLEOTIDE SEQUENCE [LARGE SCALE GENOMIC DNA]</scope>
    <source>
        <strain evidence="3">BC8_1</strain>
    </source>
</reference>
<dbReference type="AlphaFoldDB" id="A0A5S9RA59"/>
<protein>
    <submittedName>
        <fullName evidence="3">4'-demethylrebeccamycin synthase</fullName>
        <ecNumber evidence="3">4.3.3.5</ecNumber>
    </submittedName>
</protein>
<dbReference type="GO" id="GO:0016020">
    <property type="term" value="C:membrane"/>
    <property type="evidence" value="ECO:0007669"/>
    <property type="project" value="GOC"/>
</dbReference>
<evidence type="ECO:0000256" key="1">
    <source>
        <dbReference type="SAM" id="MobiDB-lite"/>
    </source>
</evidence>
<evidence type="ECO:0000313" key="4">
    <source>
        <dbReference type="Proteomes" id="UP000430146"/>
    </source>
</evidence>
<dbReference type="SUPFAM" id="SSF53756">
    <property type="entry name" value="UDP-Glycosyltransferase/glycogen phosphorylase"/>
    <property type="match status" value="1"/>
</dbReference>
<keyword evidence="4" id="KW-1185">Reference proteome</keyword>
<proteinExistence type="predicted"/>
<dbReference type="Proteomes" id="UP000430146">
    <property type="component" value="Unassembled WGS sequence"/>
</dbReference>
<sequence length="363" mass="37921">MPEILVATLSSAGRAEPLFSVAGDLVGRGHRVTVMTGVAHAESVRQLGARLHPLPATADGEPSSHTAGAGPDDFSRRLPCQTVEFRRALGERRYDVVIMDYGLSGIVPLLSGAATAVPPVLCYTPTPAVPAQLLEVGALFDRLIVPTVPSFEYPHNDLPASLRFVGVVRPRPPDGFVPPAWWAELDGARPVVHVTQGTDNGDLSQLVEPCISALADSDVTVVVSTGGRDPGALGIPLPANAFVAEHLPQDLLLPKVDVLVTDGGYATVQPALAAGVPIVVAGSTGDRAEVAARVAWSGTGINLQTGTPSPAAIAAAVQRIRSEAGFLRNARRLEADFARRDGVAEIAALVDEVVGERAQRWAN</sequence>
<dbReference type="CDD" id="cd03784">
    <property type="entry name" value="GT1_Gtf-like"/>
    <property type="match status" value="1"/>
</dbReference>
<dbReference type="FunFam" id="3.40.50.2000:FF:000072">
    <property type="entry name" value="Glycosyl transferase"/>
    <property type="match status" value="1"/>
</dbReference>
<dbReference type="PANTHER" id="PTHR48050:SF13">
    <property type="entry name" value="STEROL 3-BETA-GLUCOSYLTRANSFERASE UGT80A2"/>
    <property type="match status" value="1"/>
</dbReference>
<dbReference type="InterPro" id="IPR050426">
    <property type="entry name" value="Glycosyltransferase_28"/>
</dbReference>
<gene>
    <name evidence="3" type="primary">rebG_1</name>
    <name evidence="3" type="ORF">AELLOGFF_01940</name>
</gene>
<dbReference type="InterPro" id="IPR002213">
    <property type="entry name" value="UDP_glucos_trans"/>
</dbReference>
<feature type="region of interest" description="Disordered" evidence="1">
    <location>
        <begin position="53"/>
        <end position="75"/>
    </location>
</feature>
<dbReference type="GO" id="GO:0008194">
    <property type="term" value="F:UDP-glycosyltransferase activity"/>
    <property type="evidence" value="ECO:0007669"/>
    <property type="project" value="InterPro"/>
</dbReference>
<feature type="domain" description="Erythromycin biosynthesis protein CIII-like C-terminal" evidence="2">
    <location>
        <begin position="212"/>
        <end position="349"/>
    </location>
</feature>
<dbReference type="InterPro" id="IPR010610">
    <property type="entry name" value="EryCIII-like_C"/>
</dbReference>
<dbReference type="GO" id="GO:0016829">
    <property type="term" value="F:lyase activity"/>
    <property type="evidence" value="ECO:0007669"/>
    <property type="project" value="UniProtKB-KW"/>
</dbReference>
<dbReference type="Gene3D" id="3.40.50.2000">
    <property type="entry name" value="Glycogen Phosphorylase B"/>
    <property type="match status" value="2"/>
</dbReference>